<dbReference type="PANTHER" id="PTHR24020">
    <property type="entry name" value="COLLAGEN ALPHA"/>
    <property type="match status" value="1"/>
</dbReference>
<proteinExistence type="predicted"/>
<dbReference type="InterPro" id="IPR036465">
    <property type="entry name" value="vWFA_dom_sf"/>
</dbReference>
<evidence type="ECO:0000313" key="3">
    <source>
        <dbReference type="EnsemblProtists" id="EOD41309"/>
    </source>
</evidence>
<dbReference type="Proteomes" id="UP000013827">
    <property type="component" value="Unassembled WGS sequence"/>
</dbReference>
<feature type="signal peptide" evidence="1">
    <location>
        <begin position="1"/>
        <end position="27"/>
    </location>
</feature>
<dbReference type="EnsemblProtists" id="EOD41309">
    <property type="protein sequence ID" value="EOD41309"/>
    <property type="gene ID" value="EMIHUDRAFT_199619"/>
</dbReference>
<evidence type="ECO:0000256" key="1">
    <source>
        <dbReference type="SAM" id="SignalP"/>
    </source>
</evidence>
<evidence type="ECO:0000259" key="2">
    <source>
        <dbReference type="PROSITE" id="PS50234"/>
    </source>
</evidence>
<dbReference type="Pfam" id="PF00092">
    <property type="entry name" value="VWA"/>
    <property type="match status" value="1"/>
</dbReference>
<keyword evidence="4" id="KW-1185">Reference proteome</keyword>
<dbReference type="PANTHER" id="PTHR24020:SF84">
    <property type="entry name" value="VWFA DOMAIN-CONTAINING PROTEIN"/>
    <property type="match status" value="1"/>
</dbReference>
<evidence type="ECO:0000313" key="4">
    <source>
        <dbReference type="Proteomes" id="UP000013827"/>
    </source>
</evidence>
<feature type="chain" id="PRO_5044234119" description="VWFA domain-containing protein" evidence="1">
    <location>
        <begin position="28"/>
        <end position="345"/>
    </location>
</feature>
<keyword evidence="1" id="KW-0732">Signal</keyword>
<dbReference type="KEGG" id="ehx:EMIHUDRAFT_199619"/>
<dbReference type="SUPFAM" id="SSF53300">
    <property type="entry name" value="vWA-like"/>
    <property type="match status" value="1"/>
</dbReference>
<dbReference type="AlphaFoldDB" id="A0A0D3KZX4"/>
<dbReference type="InterPro" id="IPR050525">
    <property type="entry name" value="ECM_Assembly_Org"/>
</dbReference>
<accession>A0A0D3KZX4</accession>
<reference evidence="4" key="1">
    <citation type="journal article" date="2013" name="Nature">
        <title>Pan genome of the phytoplankton Emiliania underpins its global distribution.</title>
        <authorList>
            <person name="Read B.A."/>
            <person name="Kegel J."/>
            <person name="Klute M.J."/>
            <person name="Kuo A."/>
            <person name="Lefebvre S.C."/>
            <person name="Maumus F."/>
            <person name="Mayer C."/>
            <person name="Miller J."/>
            <person name="Monier A."/>
            <person name="Salamov A."/>
            <person name="Young J."/>
            <person name="Aguilar M."/>
            <person name="Claverie J.M."/>
            <person name="Frickenhaus S."/>
            <person name="Gonzalez K."/>
            <person name="Herman E.K."/>
            <person name="Lin Y.C."/>
            <person name="Napier J."/>
            <person name="Ogata H."/>
            <person name="Sarno A.F."/>
            <person name="Shmutz J."/>
            <person name="Schroeder D."/>
            <person name="de Vargas C."/>
            <person name="Verret F."/>
            <person name="von Dassow P."/>
            <person name="Valentin K."/>
            <person name="Van de Peer Y."/>
            <person name="Wheeler G."/>
            <person name="Dacks J.B."/>
            <person name="Delwiche C.F."/>
            <person name="Dyhrman S.T."/>
            <person name="Glockner G."/>
            <person name="John U."/>
            <person name="Richards T."/>
            <person name="Worden A.Z."/>
            <person name="Zhang X."/>
            <person name="Grigoriev I.V."/>
            <person name="Allen A.E."/>
            <person name="Bidle K."/>
            <person name="Borodovsky M."/>
            <person name="Bowler C."/>
            <person name="Brownlee C."/>
            <person name="Cock J.M."/>
            <person name="Elias M."/>
            <person name="Gladyshev V.N."/>
            <person name="Groth M."/>
            <person name="Guda C."/>
            <person name="Hadaegh A."/>
            <person name="Iglesias-Rodriguez M.D."/>
            <person name="Jenkins J."/>
            <person name="Jones B.M."/>
            <person name="Lawson T."/>
            <person name="Leese F."/>
            <person name="Lindquist E."/>
            <person name="Lobanov A."/>
            <person name="Lomsadze A."/>
            <person name="Malik S.B."/>
            <person name="Marsh M.E."/>
            <person name="Mackinder L."/>
            <person name="Mock T."/>
            <person name="Mueller-Roeber B."/>
            <person name="Pagarete A."/>
            <person name="Parker M."/>
            <person name="Probert I."/>
            <person name="Quesneville H."/>
            <person name="Raines C."/>
            <person name="Rensing S.A."/>
            <person name="Riano-Pachon D.M."/>
            <person name="Richier S."/>
            <person name="Rokitta S."/>
            <person name="Shiraiwa Y."/>
            <person name="Soanes D.M."/>
            <person name="van der Giezen M."/>
            <person name="Wahlund T.M."/>
            <person name="Williams B."/>
            <person name="Wilson W."/>
            <person name="Wolfe G."/>
            <person name="Wurch L.L."/>
        </authorList>
    </citation>
    <scope>NUCLEOTIDE SEQUENCE</scope>
</reference>
<dbReference type="PRINTS" id="PR00453">
    <property type="entry name" value="VWFADOMAIN"/>
</dbReference>
<dbReference type="HOGENOM" id="CLU_805180_0_0_1"/>
<dbReference type="SMART" id="SM00327">
    <property type="entry name" value="VWA"/>
    <property type="match status" value="1"/>
</dbReference>
<dbReference type="CDD" id="cd01450">
    <property type="entry name" value="vWFA_subfamily_ECM"/>
    <property type="match status" value="1"/>
</dbReference>
<dbReference type="RefSeq" id="XP_005793738.1">
    <property type="nucleotide sequence ID" value="XM_005793681.1"/>
</dbReference>
<feature type="domain" description="VWFA" evidence="2">
    <location>
        <begin position="34"/>
        <end position="248"/>
    </location>
</feature>
<organism evidence="3 4">
    <name type="scientific">Emiliania huxleyi (strain CCMP1516)</name>
    <dbReference type="NCBI Taxonomy" id="280463"/>
    <lineage>
        <taxon>Eukaryota</taxon>
        <taxon>Haptista</taxon>
        <taxon>Haptophyta</taxon>
        <taxon>Prymnesiophyceae</taxon>
        <taxon>Isochrysidales</taxon>
        <taxon>Noelaerhabdaceae</taxon>
        <taxon>Emiliania</taxon>
    </lineage>
</organism>
<sequence>MVPCHRTYASTLLLLASSLALLPAVTAQCRLVGDLVIILDASGSIKNSRGDVATFAQKVVDSLDVAETVANVGLVQFASDTTKLSDLTFNAGALADAIEVYRTGDEGWTFISNGLLMGEQLLDTGRSSVTKVMLLLTDGEQTCSRNPGCVANDDSCYENWDFNNSPLGDYKAGNLCGSDTGPYQKSEAIRQAELIKAQDPDLTLFAVGFGGVSNETLEAIATSGNSIFGSTIQDIIAKFEKNDLCTRLSPEGNIVMFLYVPDKIAFINDDTAKVCTGAGDVAINVGVRPLVEGTRAVVANGTVQVHFDLPPDFNRLSSAYKALGDSLMVATFVSDGTTFVVRCDI</sequence>
<dbReference type="InterPro" id="IPR002035">
    <property type="entry name" value="VWF_A"/>
</dbReference>
<dbReference type="PROSITE" id="PS50234">
    <property type="entry name" value="VWFA"/>
    <property type="match status" value="1"/>
</dbReference>
<name>A0A0D3KZX4_EMIH1</name>
<reference evidence="3" key="2">
    <citation type="submission" date="2024-10" db="UniProtKB">
        <authorList>
            <consortium name="EnsemblProtists"/>
        </authorList>
    </citation>
    <scope>IDENTIFICATION</scope>
</reference>
<dbReference type="GeneID" id="17286579"/>
<protein>
    <recommendedName>
        <fullName evidence="2">VWFA domain-containing protein</fullName>
    </recommendedName>
</protein>
<dbReference type="Gene3D" id="3.40.50.410">
    <property type="entry name" value="von Willebrand factor, type A domain"/>
    <property type="match status" value="1"/>
</dbReference>
<dbReference type="PaxDb" id="2903-EOD41309"/>